<organism evidence="3">
    <name type="scientific">Singulisphaera sp. Ch08</name>
    <dbReference type="NCBI Taxonomy" id="3120278"/>
    <lineage>
        <taxon>Bacteria</taxon>
        <taxon>Pseudomonadati</taxon>
        <taxon>Planctomycetota</taxon>
        <taxon>Planctomycetia</taxon>
        <taxon>Isosphaerales</taxon>
        <taxon>Isosphaeraceae</taxon>
        <taxon>Singulisphaera</taxon>
    </lineage>
</organism>
<name>A0AAU7CST7_9BACT</name>
<dbReference type="PANTHER" id="PTHR11091">
    <property type="entry name" value="OXIDOREDUCTASE-RELATED"/>
    <property type="match status" value="1"/>
</dbReference>
<dbReference type="RefSeq" id="WP_406701289.1">
    <property type="nucleotide sequence ID" value="NZ_CP155447.1"/>
</dbReference>
<gene>
    <name evidence="3" type="ORF">V5E97_38645</name>
</gene>
<comment type="similarity">
    <text evidence="1">Belongs to the LDH2/MDH2 oxidoreductase family.</text>
</comment>
<dbReference type="SUPFAM" id="SSF89733">
    <property type="entry name" value="L-sulfolactate dehydrogenase-like"/>
    <property type="match status" value="1"/>
</dbReference>
<dbReference type="InterPro" id="IPR043144">
    <property type="entry name" value="Mal/L-sulf/L-lact_DH-like_ah"/>
</dbReference>
<protein>
    <submittedName>
        <fullName evidence="3">Ldh family oxidoreductase</fullName>
    </submittedName>
</protein>
<dbReference type="Gene3D" id="1.10.1530.10">
    <property type="match status" value="1"/>
</dbReference>
<proteinExistence type="inferred from homology"/>
<evidence type="ECO:0000256" key="1">
    <source>
        <dbReference type="ARBA" id="ARBA00006056"/>
    </source>
</evidence>
<sequence>MDVVRYRLDDLRRFAAALGVGVGLAPPRASAFASQLLWYNTTGAPSCGIETLPLWLERIAKGEVDPRAEGKVTSEHLGTAVFDGSNGLPSLILARAGELAIEKARDAAVGLVRVANLPNAAGPAAGTAAEMAVGPYLSAILGPGPAWTLALPSGDGLPAVFDSTLEFAAVTPSSKTNAARSTKSTPLPLWAPWATAMVPEGGWLVAALSIKTIESLSGLHERVSSTMRLTDEAPGRLLPTTWEARRREARERGVAVTTVSLTRFHDWANRLGVPLPSPAAQVPPIDRAPHGVV</sequence>
<dbReference type="Gene3D" id="3.30.1370.60">
    <property type="entry name" value="Hypothetical oxidoreductase yiak, domain 2"/>
    <property type="match status" value="1"/>
</dbReference>
<dbReference type="InterPro" id="IPR036111">
    <property type="entry name" value="Mal/L-sulfo/L-lacto_DH-like_sf"/>
</dbReference>
<dbReference type="InterPro" id="IPR003767">
    <property type="entry name" value="Malate/L-lactate_DH-like"/>
</dbReference>
<dbReference type="Pfam" id="PF02615">
    <property type="entry name" value="Ldh_2"/>
    <property type="match status" value="1"/>
</dbReference>
<accession>A0AAU7CST7</accession>
<dbReference type="EMBL" id="CP155447">
    <property type="protein sequence ID" value="XBH08429.1"/>
    <property type="molecule type" value="Genomic_DNA"/>
</dbReference>
<reference evidence="3" key="1">
    <citation type="submission" date="2024-05" db="EMBL/GenBank/DDBJ databases">
        <title>Planctomycetes of the genus Singulisphaera possess chitinolytic capabilities.</title>
        <authorList>
            <person name="Ivanova A."/>
        </authorList>
    </citation>
    <scope>NUCLEOTIDE SEQUENCE</scope>
    <source>
        <strain evidence="3">Ch08T</strain>
    </source>
</reference>
<evidence type="ECO:0000313" key="3">
    <source>
        <dbReference type="EMBL" id="XBH08429.1"/>
    </source>
</evidence>
<dbReference type="PANTHER" id="PTHR11091:SF0">
    <property type="entry name" value="MALATE DEHYDROGENASE"/>
    <property type="match status" value="1"/>
</dbReference>
<dbReference type="AlphaFoldDB" id="A0AAU7CST7"/>
<evidence type="ECO:0000256" key="2">
    <source>
        <dbReference type="ARBA" id="ARBA00023002"/>
    </source>
</evidence>
<keyword evidence="2" id="KW-0560">Oxidoreductase</keyword>
<dbReference type="GO" id="GO:0016491">
    <property type="term" value="F:oxidoreductase activity"/>
    <property type="evidence" value="ECO:0007669"/>
    <property type="project" value="UniProtKB-KW"/>
</dbReference>
<dbReference type="InterPro" id="IPR043143">
    <property type="entry name" value="Mal/L-sulf/L-lact_DH-like_NADP"/>
</dbReference>